<dbReference type="SUPFAM" id="SSF52799">
    <property type="entry name" value="(Phosphotyrosine protein) phosphatases II"/>
    <property type="match status" value="1"/>
</dbReference>
<dbReference type="InterPro" id="IPR003595">
    <property type="entry name" value="Tyr_Pase_cat"/>
</dbReference>
<sequence length="166" mass="18203">MTLCPGKIGPGRVHPWQRKLDDDIESIVQWGASRVVTLMENSELVSFGVGDLGARIRERLGDHCWHHLPIIDGSVPSAKAEKNWEPIADDLHSCLGAGERICIHCLGGLGRTGVIACRLLVELGFSPDEALGRVRQARPGAVETKEQLDYVTRLPELPAVQKRISN</sequence>
<dbReference type="RefSeq" id="WP_162549504.1">
    <property type="nucleotide sequence ID" value="NZ_AP017372.2"/>
</dbReference>
<dbReference type="InterPro" id="IPR029021">
    <property type="entry name" value="Prot-tyrosine_phosphatase-like"/>
</dbReference>
<dbReference type="Gene3D" id="3.90.190.10">
    <property type="entry name" value="Protein tyrosine phosphatase superfamily"/>
    <property type="match status" value="1"/>
</dbReference>
<dbReference type="PANTHER" id="PTHR23339">
    <property type="entry name" value="TYROSINE SPECIFIC PROTEIN PHOSPHATASE AND DUAL SPECIFICITY PROTEIN PHOSPHATASE"/>
    <property type="match status" value="1"/>
</dbReference>
<dbReference type="InterPro" id="IPR016130">
    <property type="entry name" value="Tyr_Pase_AS"/>
</dbReference>
<dbReference type="PROSITE" id="PS50056">
    <property type="entry name" value="TYR_PHOSPHATASE_2"/>
    <property type="match status" value="1"/>
</dbReference>
<keyword evidence="3" id="KW-0904">Protein phosphatase</keyword>
<dbReference type="InterPro" id="IPR000387">
    <property type="entry name" value="Tyr_Pase_dom"/>
</dbReference>
<dbReference type="SMART" id="SM00404">
    <property type="entry name" value="PTPc_motif"/>
    <property type="match status" value="1"/>
</dbReference>
<accession>A0A120N042</accession>
<protein>
    <recommendedName>
        <fullName evidence="1">protein-tyrosine-phosphatase</fullName>
        <ecNumber evidence="1">3.1.3.48</ecNumber>
    </recommendedName>
</protein>
<dbReference type="EC" id="3.1.3.48" evidence="1"/>
<keyword evidence="6" id="KW-1185">Reference proteome</keyword>
<dbReference type="Pfam" id="PF05706">
    <property type="entry name" value="CDKN3"/>
    <property type="match status" value="1"/>
</dbReference>
<dbReference type="InterPro" id="IPR050561">
    <property type="entry name" value="PTP"/>
</dbReference>
<evidence type="ECO:0000256" key="2">
    <source>
        <dbReference type="ARBA" id="ARBA00022801"/>
    </source>
</evidence>
<reference evidence="5" key="1">
    <citation type="submission" date="2016-02" db="EMBL/GenBank/DDBJ databases">
        <title>Halorhodospira halochloris DSM-1059 complete genome, version 2.</title>
        <authorList>
            <person name="Tsukatani Y."/>
        </authorList>
    </citation>
    <scope>NUCLEOTIDE SEQUENCE</scope>
    <source>
        <strain evidence="5">DSM 1059</strain>
    </source>
</reference>
<evidence type="ECO:0000313" key="6">
    <source>
        <dbReference type="Proteomes" id="UP000218890"/>
    </source>
</evidence>
<gene>
    <name evidence="5" type="ORF">HH1059_20300</name>
</gene>
<evidence type="ECO:0000256" key="1">
    <source>
        <dbReference type="ARBA" id="ARBA00013064"/>
    </source>
</evidence>
<organism evidence="5 6">
    <name type="scientific">Halorhodospira halochloris</name>
    <name type="common">Ectothiorhodospira halochloris</name>
    <dbReference type="NCBI Taxonomy" id="1052"/>
    <lineage>
        <taxon>Bacteria</taxon>
        <taxon>Pseudomonadati</taxon>
        <taxon>Pseudomonadota</taxon>
        <taxon>Gammaproteobacteria</taxon>
        <taxon>Chromatiales</taxon>
        <taxon>Ectothiorhodospiraceae</taxon>
        <taxon>Halorhodospira</taxon>
    </lineage>
</organism>
<feature type="domain" description="Tyrosine specific protein phosphatases" evidence="4">
    <location>
        <begin position="82"/>
        <end position="149"/>
    </location>
</feature>
<dbReference type="Proteomes" id="UP000218890">
    <property type="component" value="Chromosome"/>
</dbReference>
<dbReference type="CDD" id="cd14505">
    <property type="entry name" value="CDKN3-like"/>
    <property type="match status" value="1"/>
</dbReference>
<dbReference type="KEGG" id="hhk:HH1059_20300"/>
<dbReference type="PROSITE" id="PS00383">
    <property type="entry name" value="TYR_PHOSPHATASE_1"/>
    <property type="match status" value="1"/>
</dbReference>
<evidence type="ECO:0000256" key="3">
    <source>
        <dbReference type="ARBA" id="ARBA00022912"/>
    </source>
</evidence>
<dbReference type="InterPro" id="IPR022778">
    <property type="entry name" value="CDKN3"/>
</dbReference>
<dbReference type="AlphaFoldDB" id="A0A120N042"/>
<dbReference type="FunFam" id="3.90.190.10:FF:000157">
    <property type="entry name" value="Protein-tyrosine phosphatase"/>
    <property type="match status" value="1"/>
</dbReference>
<dbReference type="GO" id="GO:0004725">
    <property type="term" value="F:protein tyrosine phosphatase activity"/>
    <property type="evidence" value="ECO:0007669"/>
    <property type="project" value="UniProtKB-EC"/>
</dbReference>
<evidence type="ECO:0000259" key="4">
    <source>
        <dbReference type="PROSITE" id="PS50056"/>
    </source>
</evidence>
<dbReference type="EMBL" id="AP017372">
    <property type="protein sequence ID" value="BAU58736.1"/>
    <property type="molecule type" value="Genomic_DNA"/>
</dbReference>
<evidence type="ECO:0000313" key="5">
    <source>
        <dbReference type="EMBL" id="BAU58736.1"/>
    </source>
</evidence>
<keyword evidence="2" id="KW-0378">Hydrolase</keyword>
<proteinExistence type="predicted"/>
<name>A0A120N042_HALHR</name>